<evidence type="ECO:0000313" key="2">
    <source>
        <dbReference type="Proteomes" id="UP000265520"/>
    </source>
</evidence>
<keyword evidence="2" id="KW-1185">Reference proteome</keyword>
<accession>A0A392T129</accession>
<feature type="non-terminal residue" evidence="1">
    <location>
        <position position="41"/>
    </location>
</feature>
<dbReference type="AlphaFoldDB" id="A0A392T129"/>
<dbReference type="EMBL" id="LXQA010485626">
    <property type="protein sequence ID" value="MCI54808.1"/>
    <property type="molecule type" value="Genomic_DNA"/>
</dbReference>
<protein>
    <submittedName>
        <fullName evidence="1">Putative death receptor interacting protein</fullName>
    </submittedName>
</protein>
<name>A0A392T129_9FABA</name>
<organism evidence="1 2">
    <name type="scientific">Trifolium medium</name>
    <dbReference type="NCBI Taxonomy" id="97028"/>
    <lineage>
        <taxon>Eukaryota</taxon>
        <taxon>Viridiplantae</taxon>
        <taxon>Streptophyta</taxon>
        <taxon>Embryophyta</taxon>
        <taxon>Tracheophyta</taxon>
        <taxon>Spermatophyta</taxon>
        <taxon>Magnoliopsida</taxon>
        <taxon>eudicotyledons</taxon>
        <taxon>Gunneridae</taxon>
        <taxon>Pentapetalae</taxon>
        <taxon>rosids</taxon>
        <taxon>fabids</taxon>
        <taxon>Fabales</taxon>
        <taxon>Fabaceae</taxon>
        <taxon>Papilionoideae</taxon>
        <taxon>50 kb inversion clade</taxon>
        <taxon>NPAAA clade</taxon>
        <taxon>Hologalegina</taxon>
        <taxon>IRL clade</taxon>
        <taxon>Trifolieae</taxon>
        <taxon>Trifolium</taxon>
    </lineage>
</organism>
<reference evidence="1 2" key="1">
    <citation type="journal article" date="2018" name="Front. Plant Sci.">
        <title>Red Clover (Trifolium pratense) and Zigzag Clover (T. medium) - A Picture of Genomic Similarities and Differences.</title>
        <authorList>
            <person name="Dluhosova J."/>
            <person name="Istvanek J."/>
            <person name="Nedelnik J."/>
            <person name="Repkova J."/>
        </authorList>
    </citation>
    <scope>NUCLEOTIDE SEQUENCE [LARGE SCALE GENOMIC DNA]</scope>
    <source>
        <strain evidence="2">cv. 10/8</strain>
        <tissue evidence="1">Leaf</tissue>
    </source>
</reference>
<comment type="caution">
    <text evidence="1">The sequence shown here is derived from an EMBL/GenBank/DDBJ whole genome shotgun (WGS) entry which is preliminary data.</text>
</comment>
<dbReference type="Proteomes" id="UP000265520">
    <property type="component" value="Unassembled WGS sequence"/>
</dbReference>
<proteinExistence type="predicted"/>
<evidence type="ECO:0000313" key="1">
    <source>
        <dbReference type="EMBL" id="MCI54808.1"/>
    </source>
</evidence>
<sequence>MLSNLTDLSGDYDPIPEEMGMRILRIIWNNLEDSLSQTVKQ</sequence>